<dbReference type="Gene3D" id="1.10.287.470">
    <property type="entry name" value="Helix hairpin bin"/>
    <property type="match status" value="1"/>
</dbReference>
<dbReference type="RefSeq" id="WP_255873385.1">
    <property type="nucleotide sequence ID" value="NZ_JACASI010000012.1"/>
</dbReference>
<organism evidence="7 8">
    <name type="scientific">Microbulbifer elongatus</name>
    <dbReference type="NCBI Taxonomy" id="86173"/>
    <lineage>
        <taxon>Bacteria</taxon>
        <taxon>Pseudomonadati</taxon>
        <taxon>Pseudomonadota</taxon>
        <taxon>Gammaproteobacteria</taxon>
        <taxon>Cellvibrionales</taxon>
        <taxon>Microbulbiferaceae</taxon>
        <taxon>Microbulbifer</taxon>
    </lineage>
</organism>
<dbReference type="Pfam" id="PF25881">
    <property type="entry name" value="HH_YBHG"/>
    <property type="match status" value="1"/>
</dbReference>
<feature type="region of interest" description="Disordered" evidence="4">
    <location>
        <begin position="341"/>
        <end position="394"/>
    </location>
</feature>
<dbReference type="Proteomes" id="UP001205566">
    <property type="component" value="Unassembled WGS sequence"/>
</dbReference>
<dbReference type="PANTHER" id="PTHR32347">
    <property type="entry name" value="EFFLUX SYSTEM COMPONENT YKNX-RELATED"/>
    <property type="match status" value="1"/>
</dbReference>
<keyword evidence="5" id="KW-0732">Signal</keyword>
<protein>
    <submittedName>
        <fullName evidence="7">Biotin/lipoyl-binding protein</fullName>
    </submittedName>
</protein>
<reference evidence="7" key="1">
    <citation type="thesis" date="2020" institute="Technische Universitat Dresden" country="Dresden, Germany">
        <title>The Agarolytic System of Microbulbifer elongatus PORT2, Isolated from Batu Karas, Pangandaran West Java Indonesia.</title>
        <authorList>
            <person name="Anggraeni S.R."/>
        </authorList>
    </citation>
    <scope>NUCLEOTIDE SEQUENCE</scope>
    <source>
        <strain evidence="7">PORT2</strain>
    </source>
</reference>
<dbReference type="InterPro" id="IPR050465">
    <property type="entry name" value="UPF0194_transport"/>
</dbReference>
<dbReference type="PANTHER" id="PTHR32347:SF29">
    <property type="entry name" value="UPF0194 MEMBRANE PROTEIN YBHG"/>
    <property type="match status" value="1"/>
</dbReference>
<feature type="chain" id="PRO_5047529429" evidence="5">
    <location>
        <begin position="21"/>
        <end position="394"/>
    </location>
</feature>
<keyword evidence="8" id="KW-1185">Reference proteome</keyword>
<dbReference type="SUPFAM" id="SSF111369">
    <property type="entry name" value="HlyD-like secretion proteins"/>
    <property type="match status" value="2"/>
</dbReference>
<dbReference type="Gene3D" id="2.40.50.100">
    <property type="match status" value="1"/>
</dbReference>
<keyword evidence="2 3" id="KW-0175">Coiled coil</keyword>
<evidence type="ECO:0000313" key="8">
    <source>
        <dbReference type="Proteomes" id="UP001205566"/>
    </source>
</evidence>
<feature type="coiled-coil region" evidence="3">
    <location>
        <begin position="141"/>
        <end position="201"/>
    </location>
</feature>
<evidence type="ECO:0000256" key="1">
    <source>
        <dbReference type="ARBA" id="ARBA00004196"/>
    </source>
</evidence>
<name>A0ABT1NXE0_9GAMM</name>
<comment type="subcellular location">
    <subcellularLocation>
        <location evidence="1">Cell envelope</location>
    </subcellularLocation>
</comment>
<evidence type="ECO:0000256" key="4">
    <source>
        <dbReference type="SAM" id="MobiDB-lite"/>
    </source>
</evidence>
<accession>A0ABT1NXE0</accession>
<dbReference type="PROSITE" id="PS51257">
    <property type="entry name" value="PROKAR_LIPOPROTEIN"/>
    <property type="match status" value="1"/>
</dbReference>
<feature type="compositionally biased region" description="Basic and acidic residues" evidence="4">
    <location>
        <begin position="385"/>
        <end position="394"/>
    </location>
</feature>
<sequence length="394" mass="42516">MSIRCVNLRCAVVSLLLLLAACGEQEEVALGTLEWDRIALPAPAAEKVVRIYVREGERVEPGQRLLDLDDAEALAQLRNAEAAVAQAQAALIELRVGPRVEEIERARASLASARATLTDREADYQRLVALGRKNYASRSDIDGARAAAESARAQVRAAREQLLELERGTRVEDVDQGEASLAAARAQAQAQRVLLEKLRLRAPRAGVVDSIPFKLGDQAPVGSALVVLLAGITPYARVYVPQSLRRQVIVGGRARIILDSSVVSGEPQQAEADRRALFDGRVRMVRNEPSFTPYYALTGDDVTRLSYIAEVQLRNEPRAAALPAGLPLRVEFLPETVGGEAYPQGDILAEPHISGAPSPPDAPRENLPGPDGALPHKGTAPARSRYPELRDGGK</sequence>
<proteinExistence type="predicted"/>
<dbReference type="InterPro" id="IPR059052">
    <property type="entry name" value="HH_YbhG-like"/>
</dbReference>
<evidence type="ECO:0000313" key="7">
    <source>
        <dbReference type="EMBL" id="MCQ3828552.1"/>
    </source>
</evidence>
<gene>
    <name evidence="7" type="ORF">HXX02_03775</name>
</gene>
<feature type="domain" description="YbhG-like alpha-helical hairpin" evidence="6">
    <location>
        <begin position="68"/>
        <end position="188"/>
    </location>
</feature>
<evidence type="ECO:0000256" key="5">
    <source>
        <dbReference type="SAM" id="SignalP"/>
    </source>
</evidence>
<evidence type="ECO:0000256" key="3">
    <source>
        <dbReference type="SAM" id="Coils"/>
    </source>
</evidence>
<feature type="signal peptide" evidence="5">
    <location>
        <begin position="1"/>
        <end position="20"/>
    </location>
</feature>
<evidence type="ECO:0000256" key="2">
    <source>
        <dbReference type="ARBA" id="ARBA00023054"/>
    </source>
</evidence>
<evidence type="ECO:0000259" key="6">
    <source>
        <dbReference type="Pfam" id="PF25881"/>
    </source>
</evidence>
<comment type="caution">
    <text evidence="7">The sequence shown here is derived from an EMBL/GenBank/DDBJ whole genome shotgun (WGS) entry which is preliminary data.</text>
</comment>
<dbReference type="EMBL" id="JACASI010000012">
    <property type="protein sequence ID" value="MCQ3828552.1"/>
    <property type="molecule type" value="Genomic_DNA"/>
</dbReference>